<gene>
    <name evidence="2" type="ORF">llap_4489</name>
</gene>
<dbReference type="Proteomes" id="UP000233556">
    <property type="component" value="Unassembled WGS sequence"/>
</dbReference>
<keyword evidence="3" id="KW-1185">Reference proteome</keyword>
<protein>
    <submittedName>
        <fullName evidence="2">Uncharacterized protein</fullName>
    </submittedName>
</protein>
<sequence>MLEHVSWQDLSPHEGPMLEQSVPEGLHPVERTHAEEVHEELQPVGRTHVGEIPGIGLELTVCHGRDPTLE</sequence>
<feature type="region of interest" description="Disordered" evidence="1">
    <location>
        <begin position="1"/>
        <end position="21"/>
    </location>
</feature>
<dbReference type="OrthoDB" id="9397495at2759"/>
<evidence type="ECO:0000313" key="2">
    <source>
        <dbReference type="EMBL" id="PKU45188.1"/>
    </source>
</evidence>
<reference evidence="3" key="2">
    <citation type="submission" date="2017-12" db="EMBL/GenBank/DDBJ databases">
        <title>Genome sequence of the Bar-tailed Godwit (Limosa lapponica baueri).</title>
        <authorList>
            <person name="Lima N.C.B."/>
            <person name="Parody-Merino A.M."/>
            <person name="Battley P.F."/>
            <person name="Fidler A.E."/>
            <person name="Prosdocimi F."/>
        </authorList>
    </citation>
    <scope>NUCLEOTIDE SEQUENCE [LARGE SCALE GENOMIC DNA]</scope>
</reference>
<reference evidence="3" key="1">
    <citation type="submission" date="2017-11" db="EMBL/GenBank/DDBJ databases">
        <authorList>
            <person name="Lima N.C."/>
            <person name="Parody-Merino A.M."/>
            <person name="Battley P.F."/>
            <person name="Fidler A.E."/>
            <person name="Prosdocimi F."/>
        </authorList>
    </citation>
    <scope>NUCLEOTIDE SEQUENCE [LARGE SCALE GENOMIC DNA]</scope>
</reference>
<proteinExistence type="predicted"/>
<evidence type="ECO:0000313" key="3">
    <source>
        <dbReference type="Proteomes" id="UP000233556"/>
    </source>
</evidence>
<accession>A0A2I0UGL8</accession>
<name>A0A2I0UGL8_LIMLA</name>
<dbReference type="AlphaFoldDB" id="A0A2I0UGL8"/>
<organism evidence="2 3">
    <name type="scientific">Limosa lapponica baueri</name>
    <dbReference type="NCBI Taxonomy" id="1758121"/>
    <lineage>
        <taxon>Eukaryota</taxon>
        <taxon>Metazoa</taxon>
        <taxon>Chordata</taxon>
        <taxon>Craniata</taxon>
        <taxon>Vertebrata</taxon>
        <taxon>Euteleostomi</taxon>
        <taxon>Archelosauria</taxon>
        <taxon>Archosauria</taxon>
        <taxon>Dinosauria</taxon>
        <taxon>Saurischia</taxon>
        <taxon>Theropoda</taxon>
        <taxon>Coelurosauria</taxon>
        <taxon>Aves</taxon>
        <taxon>Neognathae</taxon>
        <taxon>Neoaves</taxon>
        <taxon>Charadriiformes</taxon>
        <taxon>Scolopacidae</taxon>
        <taxon>Limosa</taxon>
    </lineage>
</organism>
<dbReference type="EMBL" id="KZ505774">
    <property type="protein sequence ID" value="PKU45188.1"/>
    <property type="molecule type" value="Genomic_DNA"/>
</dbReference>
<evidence type="ECO:0000256" key="1">
    <source>
        <dbReference type="SAM" id="MobiDB-lite"/>
    </source>
</evidence>